<dbReference type="SMART" id="SM00474">
    <property type="entry name" value="35EXOc"/>
    <property type="match status" value="1"/>
</dbReference>
<dbReference type="InterPro" id="IPR044876">
    <property type="entry name" value="HRDC_dom_sf"/>
</dbReference>
<dbReference type="InterPro" id="IPR010997">
    <property type="entry name" value="HRDC-like_sf"/>
</dbReference>
<dbReference type="SMART" id="SM00341">
    <property type="entry name" value="HRDC"/>
    <property type="match status" value="1"/>
</dbReference>
<keyword evidence="4 6" id="KW-0378">Hydrolase</keyword>
<reference evidence="8 9" key="1">
    <citation type="submission" date="2024-02" db="EMBL/GenBank/DDBJ databases">
        <title>Bacteria isolated from the canopy kelp, Nereocystis luetkeana.</title>
        <authorList>
            <person name="Pfister C.A."/>
            <person name="Younker I.T."/>
            <person name="Light S.H."/>
        </authorList>
    </citation>
    <scope>NUCLEOTIDE SEQUENCE [LARGE SCALE GENOMIC DNA]</scope>
    <source>
        <strain evidence="8 9">TI.1.05</strain>
    </source>
</reference>
<accession>A0ABU9GPN0</accession>
<dbReference type="Pfam" id="PF01612">
    <property type="entry name" value="DNA_pol_A_exo1"/>
    <property type="match status" value="1"/>
</dbReference>
<dbReference type="EMBL" id="JBAKAZ010000018">
    <property type="protein sequence ID" value="MEL0629256.1"/>
    <property type="molecule type" value="Genomic_DNA"/>
</dbReference>
<name>A0ABU9GPN0_9GAMM</name>
<dbReference type="HAMAP" id="MF_01899">
    <property type="entry name" value="RNase_D"/>
    <property type="match status" value="1"/>
</dbReference>
<keyword evidence="9" id="KW-1185">Reference proteome</keyword>
<dbReference type="Proteomes" id="UP001369082">
    <property type="component" value="Unassembled WGS sequence"/>
</dbReference>
<gene>
    <name evidence="6 8" type="primary">rnd</name>
    <name evidence="8" type="ORF">V6256_06505</name>
</gene>
<comment type="function">
    <text evidence="6">Exonuclease involved in the 3' processing of various precursor tRNAs. Initiates hydrolysis at the 3'-terminus of an RNA molecule and releases 5'-mononucleotides.</text>
</comment>
<comment type="cofactor">
    <cofactor evidence="6">
        <name>a divalent metal cation</name>
        <dbReference type="ChEBI" id="CHEBI:60240"/>
    </cofactor>
</comment>
<evidence type="ECO:0000256" key="6">
    <source>
        <dbReference type="HAMAP-Rule" id="MF_01899"/>
    </source>
</evidence>
<evidence type="ECO:0000256" key="3">
    <source>
        <dbReference type="ARBA" id="ARBA00022722"/>
    </source>
</evidence>
<protein>
    <recommendedName>
        <fullName evidence="6">Ribonuclease D</fullName>
        <shortName evidence="6">RNase D</shortName>
        <ecNumber evidence="6">3.1.13.5</ecNumber>
    </recommendedName>
</protein>
<evidence type="ECO:0000313" key="8">
    <source>
        <dbReference type="EMBL" id="MEL0629256.1"/>
    </source>
</evidence>
<keyword evidence="1 6" id="KW-0963">Cytoplasm</keyword>
<dbReference type="Pfam" id="PF21293">
    <property type="entry name" value="RNAseD_HRDC_C"/>
    <property type="match status" value="1"/>
</dbReference>
<dbReference type="PANTHER" id="PTHR47649">
    <property type="entry name" value="RIBONUCLEASE D"/>
    <property type="match status" value="1"/>
</dbReference>
<comment type="similarity">
    <text evidence="6">Belongs to the RNase D family.</text>
</comment>
<dbReference type="InterPro" id="IPR012337">
    <property type="entry name" value="RNaseH-like_sf"/>
</dbReference>
<dbReference type="Pfam" id="PF00570">
    <property type="entry name" value="HRDC"/>
    <property type="match status" value="1"/>
</dbReference>
<dbReference type="InterPro" id="IPR006292">
    <property type="entry name" value="RNase_D"/>
</dbReference>
<dbReference type="Gene3D" id="1.10.150.80">
    <property type="entry name" value="HRDC domain"/>
    <property type="match status" value="2"/>
</dbReference>
<evidence type="ECO:0000256" key="5">
    <source>
        <dbReference type="ARBA" id="ARBA00022839"/>
    </source>
</evidence>
<keyword evidence="5 6" id="KW-0269">Exonuclease</keyword>
<dbReference type="RefSeq" id="WP_341597266.1">
    <property type="nucleotide sequence ID" value="NZ_JBAKAZ010000018.1"/>
</dbReference>
<dbReference type="InterPro" id="IPR051086">
    <property type="entry name" value="RNase_D-like"/>
</dbReference>
<dbReference type="InterPro" id="IPR002121">
    <property type="entry name" value="HRDC_dom"/>
</dbReference>
<keyword evidence="2 6" id="KW-0819">tRNA processing</keyword>
<dbReference type="InterPro" id="IPR002562">
    <property type="entry name" value="3'-5'_exonuclease_dom"/>
</dbReference>
<dbReference type="EC" id="3.1.13.5" evidence="6"/>
<comment type="catalytic activity">
    <reaction evidence="6">
        <text>Exonucleolytic cleavage that removes extra residues from the 3'-terminus of tRNA to produce 5'-mononucleotides.</text>
        <dbReference type="EC" id="3.1.13.5"/>
    </reaction>
</comment>
<dbReference type="NCBIfam" id="TIGR01388">
    <property type="entry name" value="rnd"/>
    <property type="match status" value="1"/>
</dbReference>
<dbReference type="PROSITE" id="PS50967">
    <property type="entry name" value="HRDC"/>
    <property type="match status" value="1"/>
</dbReference>
<dbReference type="CDD" id="cd06142">
    <property type="entry name" value="RNaseD_exo"/>
    <property type="match status" value="1"/>
</dbReference>
<evidence type="ECO:0000259" key="7">
    <source>
        <dbReference type="PROSITE" id="PS50967"/>
    </source>
</evidence>
<evidence type="ECO:0000313" key="9">
    <source>
        <dbReference type="Proteomes" id="UP001369082"/>
    </source>
</evidence>
<dbReference type="Gene3D" id="3.30.420.10">
    <property type="entry name" value="Ribonuclease H-like superfamily/Ribonuclease H"/>
    <property type="match status" value="1"/>
</dbReference>
<dbReference type="InterPro" id="IPR048579">
    <property type="entry name" value="RNAseD_HRDC_C"/>
</dbReference>
<feature type="domain" description="HRDC" evidence="7">
    <location>
        <begin position="207"/>
        <end position="286"/>
    </location>
</feature>
<evidence type="ECO:0000256" key="4">
    <source>
        <dbReference type="ARBA" id="ARBA00022801"/>
    </source>
</evidence>
<dbReference type="GO" id="GO:0033890">
    <property type="term" value="F:ribonuclease D activity"/>
    <property type="evidence" value="ECO:0007669"/>
    <property type="project" value="UniProtKB-EC"/>
</dbReference>
<dbReference type="InterPro" id="IPR036397">
    <property type="entry name" value="RNaseH_sf"/>
</dbReference>
<keyword evidence="3 6" id="KW-0540">Nuclease</keyword>
<evidence type="ECO:0000256" key="2">
    <source>
        <dbReference type="ARBA" id="ARBA00022694"/>
    </source>
</evidence>
<dbReference type="SUPFAM" id="SSF53098">
    <property type="entry name" value="Ribonuclease H-like"/>
    <property type="match status" value="1"/>
</dbReference>
<dbReference type="PANTHER" id="PTHR47649:SF1">
    <property type="entry name" value="RIBONUCLEASE D"/>
    <property type="match status" value="1"/>
</dbReference>
<comment type="subcellular location">
    <subcellularLocation>
        <location evidence="6">Cytoplasm</location>
    </subcellularLocation>
</comment>
<evidence type="ECO:0000256" key="1">
    <source>
        <dbReference type="ARBA" id="ARBA00022490"/>
    </source>
</evidence>
<proteinExistence type="inferred from homology"/>
<dbReference type="SUPFAM" id="SSF47819">
    <property type="entry name" value="HRDC-like"/>
    <property type="match status" value="2"/>
</dbReference>
<sequence>MQFEIISTQTQLSEYVATLDNSPISLDTEFVRTRTFYANLGLLQVSQNERIVLIDPILIGDISAFWKAIDAKQCILHASSEDLEIIKHHKGDLNITLFDTQVACAFLNQGASLGYAKMVESIDGTLLNKGESRTDWCARPLTDKQQLYAAADVLYLQPCLEALQAKLAEKNMVAFFEQECQMILDAKMKPVNPEKAYKSLDNLSKLDRQGLATIKALAKWRLETAMARNLALNFVVKADHLWLLAHYRPSSYNDLKRLHLAPSEIRIHGEAVLSIIAKVAEQDPESFPPLIVRLIDFPDYKKVLKAIRDKIKVCADKYELPVELIASKRVINEYLSWCWKLDSQQRSLVDKPKLLTGWRFELVGQHLNYQNQ</sequence>
<organism evidence="8 9">
    <name type="scientific">Psychromonas aquatilis</name>
    <dbReference type="NCBI Taxonomy" id="2005072"/>
    <lineage>
        <taxon>Bacteria</taxon>
        <taxon>Pseudomonadati</taxon>
        <taxon>Pseudomonadota</taxon>
        <taxon>Gammaproteobacteria</taxon>
        <taxon>Alteromonadales</taxon>
        <taxon>Psychromonadaceae</taxon>
        <taxon>Psychromonas</taxon>
    </lineage>
</organism>
<comment type="caution">
    <text evidence="8">The sequence shown here is derived from an EMBL/GenBank/DDBJ whole genome shotgun (WGS) entry which is preliminary data.</text>
</comment>